<organism evidence="3 4">
    <name type="scientific">Puccinia striiformis f. sp. tritici PST-78</name>
    <dbReference type="NCBI Taxonomy" id="1165861"/>
    <lineage>
        <taxon>Eukaryota</taxon>
        <taxon>Fungi</taxon>
        <taxon>Dikarya</taxon>
        <taxon>Basidiomycota</taxon>
        <taxon>Pucciniomycotina</taxon>
        <taxon>Pucciniomycetes</taxon>
        <taxon>Pucciniales</taxon>
        <taxon>Pucciniaceae</taxon>
        <taxon>Puccinia</taxon>
    </lineage>
</organism>
<dbReference type="PANTHER" id="PTHR12459:SF6">
    <property type="entry name" value="GB|AAD46013.1"/>
    <property type="match status" value="1"/>
</dbReference>
<feature type="transmembrane region" description="Helical" evidence="2">
    <location>
        <begin position="399"/>
        <end position="420"/>
    </location>
</feature>
<reference evidence="4" key="1">
    <citation type="submission" date="2014-03" db="EMBL/GenBank/DDBJ databases">
        <title>The Genome Sequence of Puccinia striiformis f. sp. tritici PST-78.</title>
        <authorList>
            <consortium name="The Broad Institute Genome Sequencing Platform"/>
            <person name="Cuomo C."/>
            <person name="Hulbert S."/>
            <person name="Chen X."/>
            <person name="Walker B."/>
            <person name="Young S.K."/>
            <person name="Zeng Q."/>
            <person name="Gargeya S."/>
            <person name="Fitzgerald M."/>
            <person name="Haas B."/>
            <person name="Abouelleil A."/>
            <person name="Alvarado L."/>
            <person name="Arachchi H.M."/>
            <person name="Berlin A.M."/>
            <person name="Chapman S.B."/>
            <person name="Goldberg J."/>
            <person name="Griggs A."/>
            <person name="Gujja S."/>
            <person name="Hansen M."/>
            <person name="Howarth C."/>
            <person name="Imamovic A."/>
            <person name="Larimer J."/>
            <person name="McCowan C."/>
            <person name="Montmayeur A."/>
            <person name="Murphy C."/>
            <person name="Neiman D."/>
            <person name="Pearson M."/>
            <person name="Priest M."/>
            <person name="Roberts A."/>
            <person name="Saif S."/>
            <person name="Shea T."/>
            <person name="Sisk P."/>
            <person name="Sykes S."/>
            <person name="Wortman J."/>
            <person name="Nusbaum C."/>
            <person name="Birren B."/>
        </authorList>
    </citation>
    <scope>NUCLEOTIDE SEQUENCE [LARGE SCALE GENOMIC DNA]</scope>
    <source>
        <strain evidence="4">race PST-78</strain>
    </source>
</reference>
<dbReference type="PANTHER" id="PTHR12459">
    <property type="entry name" value="TRANSMEMBRANE PROTEIN 135-RELATED"/>
    <property type="match status" value="1"/>
</dbReference>
<sequence>MKEEPLNPSQASTPTEYISLPPSPVANRSAQLFDRIRSTTQSVFPRERRSFITDTTTASRKRAIISIAIRKGLFVFFSVHGVVSTALFALALVRGKGVKLNSYSAHSPGQKRAGSRLIEVLLQTIRSSSTARLASWLGLYSSLWTLTYSFLRKSQHQYSHWNPFIAGSLCGVSFFAQPRADRKEIAPNVLCRGIYSVLMCYPLFQFKYADMLLFALSNAQIAVGYLLYPNSLPGWYVHWVSRVGELNPRYVELNRGLDRSLINPLELMTKERHHRLIYRDTQPRTWFNELRIQSWLNQSNPIDRKGAPCALNHFNHDSCIRFNLAQLFKTIIKMAPTYAILHLVPALIFRSKVLLKSPMSFMSSIIKKTTSSALFIGTFVSVVQNCFCLPSQLYERFGIIIKGSPFYALMGFLTGVSLFWEEPKRRGELALYCAPKGLYSLWTVLKAKKWVPRGEIIMGDIIVSSIGCGMLMHCFVNRKEHMPALARGIISQIVDPHTPDRTKKTKAIVIPDQHRNSRINLDDQNVLSTGVLRTLDDQDLSSPQPSPSPVSS</sequence>
<dbReference type="AlphaFoldDB" id="A0A0L0VFM5"/>
<dbReference type="OrthoDB" id="291792at2759"/>
<keyword evidence="2" id="KW-1133">Transmembrane helix</keyword>
<evidence type="ECO:0008006" key="5">
    <source>
        <dbReference type="Google" id="ProtNLM"/>
    </source>
</evidence>
<protein>
    <recommendedName>
        <fullName evidence="5">Transmembrane protein 135 N-terminal domain-containing protein</fullName>
    </recommendedName>
</protein>
<feature type="transmembrane region" description="Helical" evidence="2">
    <location>
        <begin position="185"/>
        <end position="204"/>
    </location>
</feature>
<dbReference type="InterPro" id="IPR026749">
    <property type="entry name" value="Tmem135"/>
</dbReference>
<evidence type="ECO:0000256" key="2">
    <source>
        <dbReference type="SAM" id="Phobius"/>
    </source>
</evidence>
<gene>
    <name evidence="3" type="ORF">PSTG_08661</name>
</gene>
<evidence type="ECO:0000313" key="3">
    <source>
        <dbReference type="EMBL" id="KNE97986.1"/>
    </source>
</evidence>
<keyword evidence="2" id="KW-0472">Membrane</keyword>
<name>A0A0L0VFM5_9BASI</name>
<keyword evidence="2" id="KW-0812">Transmembrane</keyword>
<evidence type="ECO:0000313" key="4">
    <source>
        <dbReference type="Proteomes" id="UP000054564"/>
    </source>
</evidence>
<feature type="transmembrane region" description="Helical" evidence="2">
    <location>
        <begin position="163"/>
        <end position="179"/>
    </location>
</feature>
<comment type="caution">
    <text evidence="3">The sequence shown here is derived from an EMBL/GenBank/DDBJ whole genome shotgun (WGS) entry which is preliminary data.</text>
</comment>
<proteinExistence type="predicted"/>
<dbReference type="EMBL" id="AJIL01000061">
    <property type="protein sequence ID" value="KNE97986.1"/>
    <property type="molecule type" value="Genomic_DNA"/>
</dbReference>
<keyword evidence="4" id="KW-1185">Reference proteome</keyword>
<feature type="region of interest" description="Disordered" evidence="1">
    <location>
        <begin position="1"/>
        <end position="23"/>
    </location>
</feature>
<feature type="transmembrane region" description="Helical" evidence="2">
    <location>
        <begin position="72"/>
        <end position="93"/>
    </location>
</feature>
<feature type="transmembrane region" description="Helical" evidence="2">
    <location>
        <begin position="331"/>
        <end position="349"/>
    </location>
</feature>
<feature type="transmembrane region" description="Helical" evidence="2">
    <location>
        <begin position="370"/>
        <end position="393"/>
    </location>
</feature>
<dbReference type="Proteomes" id="UP000054564">
    <property type="component" value="Unassembled WGS sequence"/>
</dbReference>
<feature type="compositionally biased region" description="Polar residues" evidence="1">
    <location>
        <begin position="7"/>
        <end position="16"/>
    </location>
</feature>
<feature type="transmembrane region" description="Helical" evidence="2">
    <location>
        <begin position="457"/>
        <end position="476"/>
    </location>
</feature>
<accession>A0A0L0VFM5</accession>
<evidence type="ECO:0000256" key="1">
    <source>
        <dbReference type="SAM" id="MobiDB-lite"/>
    </source>
</evidence>